<comment type="caution">
    <text evidence="1">The sequence shown here is derived from an EMBL/GenBank/DDBJ whole genome shotgun (WGS) entry which is preliminary data.</text>
</comment>
<name>A0A0F8YND5_9ZZZZ</name>
<accession>A0A0F8YND5</accession>
<dbReference type="AlphaFoldDB" id="A0A0F8YND5"/>
<proteinExistence type="predicted"/>
<sequence length="114" mass="13013">MRVQLARDLNKLAGPFRWFPHLCPTCFLNSAIVHSFDYVIQPLPPEPIEVFSRSRRHGVEEIERLGVSEGPICDVFVIASCERFFTDKAAQRHEDRRRLRVRGGGPCLIAVVVI</sequence>
<gene>
    <name evidence="1" type="ORF">LCGC14_3133400</name>
</gene>
<protein>
    <submittedName>
        <fullName evidence="1">Uncharacterized protein</fullName>
    </submittedName>
</protein>
<organism evidence="1">
    <name type="scientific">marine sediment metagenome</name>
    <dbReference type="NCBI Taxonomy" id="412755"/>
    <lineage>
        <taxon>unclassified sequences</taxon>
        <taxon>metagenomes</taxon>
        <taxon>ecological metagenomes</taxon>
    </lineage>
</organism>
<feature type="non-terminal residue" evidence="1">
    <location>
        <position position="114"/>
    </location>
</feature>
<evidence type="ECO:0000313" key="1">
    <source>
        <dbReference type="EMBL" id="KKK49601.1"/>
    </source>
</evidence>
<reference evidence="1" key="1">
    <citation type="journal article" date="2015" name="Nature">
        <title>Complex archaea that bridge the gap between prokaryotes and eukaryotes.</title>
        <authorList>
            <person name="Spang A."/>
            <person name="Saw J.H."/>
            <person name="Jorgensen S.L."/>
            <person name="Zaremba-Niedzwiedzka K."/>
            <person name="Martijn J."/>
            <person name="Lind A.E."/>
            <person name="van Eijk R."/>
            <person name="Schleper C."/>
            <person name="Guy L."/>
            <person name="Ettema T.J."/>
        </authorList>
    </citation>
    <scope>NUCLEOTIDE SEQUENCE</scope>
</reference>
<dbReference type="EMBL" id="LAZR01068457">
    <property type="protein sequence ID" value="KKK49601.1"/>
    <property type="molecule type" value="Genomic_DNA"/>
</dbReference>